<dbReference type="PANTHER" id="PTHR46638:SF1">
    <property type="entry name" value="CORRINOID ADENOSYLTRANSFERASE"/>
    <property type="match status" value="1"/>
</dbReference>
<dbReference type="NCBIfam" id="TIGR00708">
    <property type="entry name" value="cobA"/>
    <property type="match status" value="1"/>
</dbReference>
<dbReference type="RefSeq" id="WP_120766821.1">
    <property type="nucleotide sequence ID" value="NZ_CP033169.1"/>
</dbReference>
<dbReference type="Proteomes" id="UP000280960">
    <property type="component" value="Chromosome"/>
</dbReference>
<dbReference type="EC" id="2.5.1.17" evidence="1"/>
<dbReference type="EMBL" id="CP033169">
    <property type="protein sequence ID" value="AYO30455.1"/>
    <property type="molecule type" value="Genomic_DNA"/>
</dbReference>
<protein>
    <submittedName>
        <fullName evidence="1">Cob(I)yrinic acid a,c-diamide adenosyltransferase</fullName>
        <ecNumber evidence="1">2.5.1.17</ecNumber>
    </submittedName>
</protein>
<dbReference type="InterPro" id="IPR003724">
    <property type="entry name" value="CblAdoTrfase_CobA"/>
</dbReference>
<dbReference type="GO" id="GO:0008817">
    <property type="term" value="F:corrinoid adenosyltransferase activity"/>
    <property type="evidence" value="ECO:0007669"/>
    <property type="project" value="UniProtKB-EC"/>
</dbReference>
<dbReference type="Gene3D" id="3.40.50.300">
    <property type="entry name" value="P-loop containing nucleotide triphosphate hydrolases"/>
    <property type="match status" value="1"/>
</dbReference>
<dbReference type="CDD" id="cd00561">
    <property type="entry name" value="CobA_ACA"/>
    <property type="match status" value="1"/>
</dbReference>
<dbReference type="SUPFAM" id="SSF52540">
    <property type="entry name" value="P-loop containing nucleoside triphosphate hydrolases"/>
    <property type="match status" value="1"/>
</dbReference>
<dbReference type="PIRSF" id="PIRSF015617">
    <property type="entry name" value="Adensltrnsf_CobA"/>
    <property type="match status" value="1"/>
</dbReference>
<sequence length="176" mass="19469">MMSKKGLILLYTGNGKGKTTASLGLAVRAIGHGEKVYMIQFMKGSESYGEVQAVRKYLPRFELIQKGLDKFVKKGNPTPEDLKLAGEGMDLARKVISEGKHDLVILDEINVAVDYGLVPEEDVLNLISLKPEHVTLVLTGRYASEKIMAKADMISEVKEIKHHYKKGIPAQPGIEY</sequence>
<organism evidence="1 2">
    <name type="scientific">Biomaibacter acetigenes</name>
    <dbReference type="NCBI Taxonomy" id="2316383"/>
    <lineage>
        <taxon>Bacteria</taxon>
        <taxon>Bacillati</taxon>
        <taxon>Bacillota</taxon>
        <taxon>Clostridia</taxon>
        <taxon>Thermosediminibacterales</taxon>
        <taxon>Tepidanaerobacteraceae</taxon>
        <taxon>Biomaibacter</taxon>
    </lineage>
</organism>
<evidence type="ECO:0000313" key="1">
    <source>
        <dbReference type="EMBL" id="AYO30455.1"/>
    </source>
</evidence>
<keyword evidence="1" id="KW-0808">Transferase</keyword>
<dbReference type="PANTHER" id="PTHR46638">
    <property type="entry name" value="CORRINOID ADENOSYLTRANSFERASE"/>
    <property type="match status" value="1"/>
</dbReference>
<dbReference type="Pfam" id="PF02572">
    <property type="entry name" value="CobA_CobO_BtuR"/>
    <property type="match status" value="1"/>
</dbReference>
<dbReference type="NCBIfam" id="NF004637">
    <property type="entry name" value="PRK05986.1"/>
    <property type="match status" value="1"/>
</dbReference>
<name>A0A3G2R538_9FIRM</name>
<accession>A0A3G2R538</accession>
<evidence type="ECO:0000313" key="2">
    <source>
        <dbReference type="Proteomes" id="UP000280960"/>
    </source>
</evidence>
<dbReference type="GO" id="GO:0009236">
    <property type="term" value="P:cobalamin biosynthetic process"/>
    <property type="evidence" value="ECO:0007669"/>
    <property type="project" value="InterPro"/>
</dbReference>
<reference evidence="1 2" key="1">
    <citation type="submission" date="2018-10" db="EMBL/GenBank/DDBJ databases">
        <authorList>
            <person name="Zhang X."/>
        </authorList>
    </citation>
    <scope>NUCLEOTIDE SEQUENCE [LARGE SCALE GENOMIC DNA]</scope>
    <source>
        <strain evidence="1 2">SK-G1</strain>
    </source>
</reference>
<proteinExistence type="predicted"/>
<dbReference type="KEGG" id="bacg:D2962_07305"/>
<dbReference type="GO" id="GO:0005524">
    <property type="term" value="F:ATP binding"/>
    <property type="evidence" value="ECO:0007669"/>
    <property type="project" value="InterPro"/>
</dbReference>
<dbReference type="AlphaFoldDB" id="A0A3G2R538"/>
<dbReference type="InterPro" id="IPR027417">
    <property type="entry name" value="P-loop_NTPase"/>
</dbReference>
<keyword evidence="2" id="KW-1185">Reference proteome</keyword>
<gene>
    <name evidence="1" type="primary">cobO</name>
    <name evidence="1" type="ORF">D2962_07305</name>
</gene>